<gene>
    <name evidence="1" type="ORF">MENTE1834_LOCUS24622</name>
</gene>
<proteinExistence type="predicted"/>
<dbReference type="Proteomes" id="UP001497535">
    <property type="component" value="Unassembled WGS sequence"/>
</dbReference>
<reference evidence="1" key="1">
    <citation type="submission" date="2023-11" db="EMBL/GenBank/DDBJ databases">
        <authorList>
            <person name="Poullet M."/>
        </authorList>
    </citation>
    <scope>NUCLEOTIDE SEQUENCE</scope>
    <source>
        <strain evidence="1">E1834</strain>
    </source>
</reference>
<name>A0ACB0ZFA9_MELEN</name>
<accession>A0ACB0ZFA9</accession>
<organism evidence="1 2">
    <name type="scientific">Meloidogyne enterolobii</name>
    <name type="common">Root-knot nematode worm</name>
    <name type="synonym">Meloidogyne mayaguensis</name>
    <dbReference type="NCBI Taxonomy" id="390850"/>
    <lineage>
        <taxon>Eukaryota</taxon>
        <taxon>Metazoa</taxon>
        <taxon>Ecdysozoa</taxon>
        <taxon>Nematoda</taxon>
        <taxon>Chromadorea</taxon>
        <taxon>Rhabditida</taxon>
        <taxon>Tylenchina</taxon>
        <taxon>Tylenchomorpha</taxon>
        <taxon>Tylenchoidea</taxon>
        <taxon>Meloidogynidae</taxon>
        <taxon>Meloidogyninae</taxon>
        <taxon>Meloidogyne</taxon>
    </lineage>
</organism>
<keyword evidence="2" id="KW-1185">Reference proteome</keyword>
<comment type="caution">
    <text evidence="1">The sequence shown here is derived from an EMBL/GenBank/DDBJ whole genome shotgun (WGS) entry which is preliminary data.</text>
</comment>
<evidence type="ECO:0000313" key="2">
    <source>
        <dbReference type="Proteomes" id="UP001497535"/>
    </source>
</evidence>
<protein>
    <submittedName>
        <fullName evidence="1">Uncharacterized protein</fullName>
    </submittedName>
</protein>
<evidence type="ECO:0000313" key="1">
    <source>
        <dbReference type="EMBL" id="CAK5077685.1"/>
    </source>
</evidence>
<dbReference type="EMBL" id="CAVMJV010000032">
    <property type="protein sequence ID" value="CAK5077685.1"/>
    <property type="molecule type" value="Genomic_DNA"/>
</dbReference>
<sequence length="66" mass="7385">MSSNSSILSITSQYCKYFSLAQRLTKYTSLKSIIFRSLVSNSACSLDVSFFLLLSRPYLESSISSN</sequence>